<dbReference type="EMBL" id="HBKN01024360">
    <property type="protein sequence ID" value="CAE2306722.1"/>
    <property type="molecule type" value="Transcribed_RNA"/>
</dbReference>
<name>A0A7S4KW16_GUITH</name>
<sequence>MMPSLKSAGSSSCIASRWKSVSDASLSFAICPGGSLVPRRERGNTRQISAAGASRACPWQLPHRMPSSAGVLVWESRTTMIRTWGPVRFCSGRSFSLQAPHAASRSNDFVEGQIVEVRRGDHWNTAKVLVVTSDRILIEFKDISPMSHESPTFGAMPKQEWISRSVTQVRAIGEEHHMWSPKYAVEHYHEVMKYLHRLDDRVRFQGIHVLRWLSGVLIVSAGCLYLLREDVRSGLGKEGAEVTSRTIQDKKVQVAAEIVAKEVALELLRSPATIDGAAKFVQEVLAQRTTQDAAGRLIVNLYKDEEMLKYTQEWVSVIVGRLCNEEYTQKSIQHLLGVAFTNLFADNDFQKVAGNFAVDVIAQDQVIQQATSLLTTSVHHILDDPVVIEHTTTLVQKILQDPGIRKETANALWGVLATLVTLGYVTPGKYAVQMPDPSQTSIIKIPSGLDLGPPPPRGGQEQAGVVKVLPGERAARAKVEMEQTCWMDNPPKSRT</sequence>
<gene>
    <name evidence="1" type="ORF">GTHE00462_LOCUS19028</name>
</gene>
<dbReference type="PANTHER" id="PTHR37935">
    <property type="entry name" value="CHROMOSOME UNDETERMINED SCAFFOLD_14, WHOLE GENOME SHOTGUN SEQUENCE"/>
    <property type="match status" value="1"/>
</dbReference>
<reference evidence="1" key="1">
    <citation type="submission" date="2021-01" db="EMBL/GenBank/DDBJ databases">
        <authorList>
            <person name="Corre E."/>
            <person name="Pelletier E."/>
            <person name="Niang G."/>
            <person name="Scheremetjew M."/>
            <person name="Finn R."/>
            <person name="Kale V."/>
            <person name="Holt S."/>
            <person name="Cochrane G."/>
            <person name="Meng A."/>
            <person name="Brown T."/>
            <person name="Cohen L."/>
        </authorList>
    </citation>
    <scope>NUCLEOTIDE SEQUENCE</scope>
    <source>
        <strain evidence="1">CCMP 2712</strain>
    </source>
</reference>
<proteinExistence type="predicted"/>
<protein>
    <submittedName>
        <fullName evidence="1">Uncharacterized protein</fullName>
    </submittedName>
</protein>
<organism evidence="1">
    <name type="scientific">Guillardia theta</name>
    <name type="common">Cryptophyte</name>
    <name type="synonym">Cryptomonas phi</name>
    <dbReference type="NCBI Taxonomy" id="55529"/>
    <lineage>
        <taxon>Eukaryota</taxon>
        <taxon>Cryptophyceae</taxon>
        <taxon>Pyrenomonadales</taxon>
        <taxon>Geminigeraceae</taxon>
        <taxon>Guillardia</taxon>
    </lineage>
</organism>
<accession>A0A7S4KW16</accession>
<dbReference type="PANTHER" id="PTHR37935:SF1">
    <property type="entry name" value="CHROMOSOME UNDETERMINED SCAFFOLD_14, WHOLE GENOME SHOTGUN SEQUENCE"/>
    <property type="match status" value="1"/>
</dbReference>
<dbReference type="AlphaFoldDB" id="A0A7S4KW16"/>
<evidence type="ECO:0000313" key="1">
    <source>
        <dbReference type="EMBL" id="CAE2306722.1"/>
    </source>
</evidence>